<sequence>MSLEKYHYPRGLVQKAKIKYPQKCYNGVIEEPRVLGLVMVPGRHIVSIHLDDTTNCNRETM</sequence>
<dbReference type="EMBL" id="BLKM01000844">
    <property type="protein sequence ID" value="GFG39017.1"/>
    <property type="molecule type" value="Genomic_DNA"/>
</dbReference>
<dbReference type="Gene3D" id="2.30.30.100">
    <property type="match status" value="1"/>
</dbReference>
<comment type="caution">
    <text evidence="1">The sequence shown here is derived from an EMBL/GenBank/DDBJ whole genome shotgun (WGS) entry which is preliminary data.</text>
</comment>
<evidence type="ECO:0000313" key="2">
    <source>
        <dbReference type="Proteomes" id="UP000502823"/>
    </source>
</evidence>
<reference evidence="2" key="1">
    <citation type="submission" date="2020-01" db="EMBL/GenBank/DDBJ databases">
        <title>Draft genome sequence of the Termite Coptotermes fromosanus.</title>
        <authorList>
            <person name="Itakura S."/>
            <person name="Yosikawa Y."/>
            <person name="Umezawa K."/>
        </authorList>
    </citation>
    <scope>NUCLEOTIDE SEQUENCE [LARGE SCALE GENOMIC DNA]</scope>
</reference>
<dbReference type="OrthoDB" id="368909at2759"/>
<evidence type="ECO:0000313" key="1">
    <source>
        <dbReference type="EMBL" id="GFG39017.1"/>
    </source>
</evidence>
<accession>A0A6L2QB16</accession>
<dbReference type="Proteomes" id="UP000502823">
    <property type="component" value="Unassembled WGS sequence"/>
</dbReference>
<keyword evidence="2" id="KW-1185">Reference proteome</keyword>
<dbReference type="AlphaFoldDB" id="A0A6L2QB16"/>
<dbReference type="InParanoid" id="A0A6L2QB16"/>
<proteinExistence type="predicted"/>
<protein>
    <submittedName>
        <fullName evidence="1">Uncharacterized protein</fullName>
    </submittedName>
</protein>
<name>A0A6L2QB16_COPFO</name>
<organism evidence="1 2">
    <name type="scientific">Coptotermes formosanus</name>
    <name type="common">Formosan subterranean termite</name>
    <dbReference type="NCBI Taxonomy" id="36987"/>
    <lineage>
        <taxon>Eukaryota</taxon>
        <taxon>Metazoa</taxon>
        <taxon>Ecdysozoa</taxon>
        <taxon>Arthropoda</taxon>
        <taxon>Hexapoda</taxon>
        <taxon>Insecta</taxon>
        <taxon>Pterygota</taxon>
        <taxon>Neoptera</taxon>
        <taxon>Polyneoptera</taxon>
        <taxon>Dictyoptera</taxon>
        <taxon>Blattodea</taxon>
        <taxon>Blattoidea</taxon>
        <taxon>Termitoidae</taxon>
        <taxon>Rhinotermitidae</taxon>
        <taxon>Coptotermes</taxon>
    </lineage>
</organism>
<gene>
    <name evidence="1" type="ORF">Cfor_12814</name>
</gene>